<feature type="compositionally biased region" description="Basic and acidic residues" evidence="3">
    <location>
        <begin position="1078"/>
        <end position="1090"/>
    </location>
</feature>
<keyword evidence="6" id="KW-1185">Reference proteome</keyword>
<evidence type="ECO:0000313" key="6">
    <source>
        <dbReference type="Proteomes" id="UP000828390"/>
    </source>
</evidence>
<feature type="region of interest" description="Disordered" evidence="3">
    <location>
        <begin position="784"/>
        <end position="815"/>
    </location>
</feature>
<dbReference type="InterPro" id="IPR011993">
    <property type="entry name" value="PH-like_dom_sf"/>
</dbReference>
<dbReference type="PANTHER" id="PTHR46006">
    <property type="entry name" value="RHO GUANINE NUCLEOTIDE EXCHANGE FACTOR AT 64C, ISOFORM A"/>
    <property type="match status" value="1"/>
</dbReference>
<feature type="region of interest" description="Disordered" evidence="3">
    <location>
        <begin position="959"/>
        <end position="1034"/>
    </location>
</feature>
<dbReference type="GO" id="GO:0005085">
    <property type="term" value="F:guanyl-nucleotide exchange factor activity"/>
    <property type="evidence" value="ECO:0007669"/>
    <property type="project" value="InterPro"/>
</dbReference>
<organism evidence="5 6">
    <name type="scientific">Dreissena polymorpha</name>
    <name type="common">Zebra mussel</name>
    <name type="synonym">Mytilus polymorpha</name>
    <dbReference type="NCBI Taxonomy" id="45954"/>
    <lineage>
        <taxon>Eukaryota</taxon>
        <taxon>Metazoa</taxon>
        <taxon>Spiralia</taxon>
        <taxon>Lophotrochozoa</taxon>
        <taxon>Mollusca</taxon>
        <taxon>Bivalvia</taxon>
        <taxon>Autobranchia</taxon>
        <taxon>Heteroconchia</taxon>
        <taxon>Euheterodonta</taxon>
        <taxon>Imparidentia</taxon>
        <taxon>Neoheterodontei</taxon>
        <taxon>Myida</taxon>
        <taxon>Dreissenoidea</taxon>
        <taxon>Dreissenidae</taxon>
        <taxon>Dreissena</taxon>
    </lineage>
</organism>
<dbReference type="CDD" id="cd00160">
    <property type="entry name" value="RhoGEF"/>
    <property type="match status" value="1"/>
</dbReference>
<feature type="domain" description="DH" evidence="4">
    <location>
        <begin position="1407"/>
        <end position="1598"/>
    </location>
</feature>
<feature type="compositionally biased region" description="Basic residues" evidence="3">
    <location>
        <begin position="980"/>
        <end position="992"/>
    </location>
</feature>
<feature type="region of interest" description="Disordered" evidence="3">
    <location>
        <begin position="108"/>
        <end position="140"/>
    </location>
</feature>
<feature type="compositionally biased region" description="Basic residues" evidence="3">
    <location>
        <begin position="1019"/>
        <end position="1029"/>
    </location>
</feature>
<feature type="compositionally biased region" description="Low complexity" evidence="3">
    <location>
        <begin position="1092"/>
        <end position="1111"/>
    </location>
</feature>
<dbReference type="InterPro" id="IPR051480">
    <property type="entry name" value="Endocytic_GEF_Adapter"/>
</dbReference>
<dbReference type="Gene3D" id="1.20.900.10">
    <property type="entry name" value="Dbl homology (DH) domain"/>
    <property type="match status" value="1"/>
</dbReference>
<dbReference type="Proteomes" id="UP000828390">
    <property type="component" value="Unassembled WGS sequence"/>
</dbReference>
<feature type="region of interest" description="Disordered" evidence="3">
    <location>
        <begin position="657"/>
        <end position="677"/>
    </location>
</feature>
<protein>
    <recommendedName>
        <fullName evidence="4">DH domain-containing protein</fullName>
    </recommendedName>
</protein>
<dbReference type="InterPro" id="IPR000219">
    <property type="entry name" value="DH_dom"/>
</dbReference>
<feature type="compositionally biased region" description="Basic and acidic residues" evidence="3">
    <location>
        <begin position="126"/>
        <end position="136"/>
    </location>
</feature>
<evidence type="ECO:0000256" key="2">
    <source>
        <dbReference type="ARBA" id="ARBA00022490"/>
    </source>
</evidence>
<evidence type="ECO:0000256" key="3">
    <source>
        <dbReference type="SAM" id="MobiDB-lite"/>
    </source>
</evidence>
<reference evidence="5" key="1">
    <citation type="journal article" date="2019" name="bioRxiv">
        <title>The Genome of the Zebra Mussel, Dreissena polymorpha: A Resource for Invasive Species Research.</title>
        <authorList>
            <person name="McCartney M.A."/>
            <person name="Auch B."/>
            <person name="Kono T."/>
            <person name="Mallez S."/>
            <person name="Zhang Y."/>
            <person name="Obille A."/>
            <person name="Becker A."/>
            <person name="Abrahante J.E."/>
            <person name="Garbe J."/>
            <person name="Badalamenti J.P."/>
            <person name="Herman A."/>
            <person name="Mangelson H."/>
            <person name="Liachko I."/>
            <person name="Sullivan S."/>
            <person name="Sone E.D."/>
            <person name="Koren S."/>
            <person name="Silverstein K.A.T."/>
            <person name="Beckman K.B."/>
            <person name="Gohl D.M."/>
        </authorList>
    </citation>
    <scope>NUCLEOTIDE SEQUENCE</scope>
    <source>
        <strain evidence="5">Duluth1</strain>
        <tissue evidence="5">Whole animal</tissue>
    </source>
</reference>
<feature type="compositionally biased region" description="Polar residues" evidence="3">
    <location>
        <begin position="1309"/>
        <end position="1320"/>
    </location>
</feature>
<feature type="compositionally biased region" description="Polar residues" evidence="3">
    <location>
        <begin position="959"/>
        <end position="976"/>
    </location>
</feature>
<feature type="region of interest" description="Disordered" evidence="3">
    <location>
        <begin position="1069"/>
        <end position="1111"/>
    </location>
</feature>
<comment type="subcellular location">
    <subcellularLocation>
        <location evidence="1">Cytoplasm</location>
    </subcellularLocation>
</comment>
<feature type="region of interest" description="Disordered" evidence="3">
    <location>
        <begin position="1308"/>
        <end position="1354"/>
    </location>
</feature>
<dbReference type="SUPFAM" id="SSF48065">
    <property type="entry name" value="DBL homology domain (DH-domain)"/>
    <property type="match status" value="1"/>
</dbReference>
<dbReference type="InterPro" id="IPR035899">
    <property type="entry name" value="DBL_dom_sf"/>
</dbReference>
<dbReference type="Pfam" id="PF00621">
    <property type="entry name" value="RhoGEF"/>
    <property type="match status" value="1"/>
</dbReference>
<dbReference type="PANTHER" id="PTHR46006:SF5">
    <property type="entry name" value="DH DOMAIN-CONTAINING PROTEIN"/>
    <property type="match status" value="1"/>
</dbReference>
<dbReference type="SMART" id="SM00325">
    <property type="entry name" value="RhoGEF"/>
    <property type="match status" value="1"/>
</dbReference>
<keyword evidence="2" id="KW-0963">Cytoplasm</keyword>
<dbReference type="PROSITE" id="PS50010">
    <property type="entry name" value="DH_2"/>
    <property type="match status" value="1"/>
</dbReference>
<dbReference type="OrthoDB" id="2015333at2759"/>
<name>A0A9D4H1W3_DREPO</name>
<evidence type="ECO:0000256" key="1">
    <source>
        <dbReference type="ARBA" id="ARBA00004496"/>
    </source>
</evidence>
<reference evidence="5" key="2">
    <citation type="submission" date="2020-11" db="EMBL/GenBank/DDBJ databases">
        <authorList>
            <person name="McCartney M.A."/>
            <person name="Auch B."/>
            <person name="Kono T."/>
            <person name="Mallez S."/>
            <person name="Becker A."/>
            <person name="Gohl D.M."/>
            <person name="Silverstein K.A.T."/>
            <person name="Koren S."/>
            <person name="Bechman K.B."/>
            <person name="Herman A."/>
            <person name="Abrahante J.E."/>
            <person name="Garbe J."/>
        </authorList>
    </citation>
    <scope>NUCLEOTIDE SEQUENCE</scope>
    <source>
        <strain evidence="5">Duluth1</strain>
        <tissue evidence="5">Whole animal</tissue>
    </source>
</reference>
<evidence type="ECO:0000313" key="5">
    <source>
        <dbReference type="EMBL" id="KAH3826857.1"/>
    </source>
</evidence>
<feature type="compositionally biased region" description="Polar residues" evidence="3">
    <location>
        <begin position="1003"/>
        <end position="1013"/>
    </location>
</feature>
<proteinExistence type="predicted"/>
<sequence length="1794" mass="201478">MASSKHFLVQKYSLAPNLSGANVPCTKMLLGRTDSPLDIEPPVSTTTSQQQMLDPYASVTSFKYYDRSELSASNEGHKVVSNEMNPDSHFQYLDDTIVSAYERSKPSLPVKPTVARPSNLQGAVQQKDKQSMRDFNPEGINMQKGYKEKTDMKHEYSQSDPLGTHTFNKVNLPAKLKPGSVLNINDNCCKDTYKESSEDSDSLSSVFFDAKKIGDNSRPSSAGRRKLPIAPQSRFNNSLSRQGCYVSDQNVLCAKEVSDLTSVSLDFDKDVATKLSEIIKDVKQNKDRNDSGDINSEIGIKHSDLYVNYLSNSCDRAGDNHCLKTELLEGNENDSDVQFRKCIDSRENIRESKLECVNENIYDSKVNTVKDNNELIASAQTNNSPKVGDLNRPDSGNIKKEIMVSDPSQQLVKEMARRVKSKLATKLALAEKVESLGPEPAFCHNSSHRKNIDSANEVASSKAETATTDKFFNFDADVIQELTDSVMTKTSKVKEDGSRNSKTSKKIMEHFKELPKSRVNEELVNYDSMFKESFEGKSVFEKLVKETKDYQKEINEKNSLLSGDKQYVPNKPKVERTPSYKNKVIARAKNKYQKKSSMHKECSCQKDENGARLLCEFCVLYEHKRRSKSSLGNMSINKIGEQDESENVVIKSPRRAVTPGGMSVMSSGKSPRPVKKVHVSSRVDVLMSTDLFRKHLQKHEDLLTQHTKLQRAGMRKSISNLDLTKSVSNLDLTTGLEGDSDSNSVLSFLNVDIDDVHVQGTKDANINVDNLSVNDSAEKVESKSVSAVEGVRNQTGKKKSASRTLPKTVGKSRLSSSCMNNNTVSSKYAIPTLDEFKKSKTSPALHRGWDNTNQLNSFNEIIMQKQSDFSDNVDECDNFKKTDSECANNGTIQAEKNLILHSPQAVDDIKVSNTAHISEDFEHDTINIVKQIPEVIEVQKESTTASLETDCQGVELQQIQNSKTSHGESRSVQTAPSMRLKQRMRPKLKSRTLSRLELENEESQILSDTSEPSGASARERRKPGSKRPRSLISKKSSLIKLLQEQENAANGSEVLDSSDCKSIQDRPKLKVMHSVGRSKSDTHFETDRSKLSVKSAFRSGSSSSENNSFVNSKGKNSVCFDLEDESRCSPFDIGESETSTSIAGSLSDSIRSELVTDEPGELLVDTDHGTKHLNHSDQDGGDPTSYLMGMEHTTPVGRSTSDACKITLEAARKRRERKERPYKSDPFSGTEIIPAAKRCALREERERLGRHHASLTEAPSDEIFSFLGDLGPGESYPSLEELQEGAEQFSPLSTSISQDADQLIKVRKNPSNVSSLSTDSGVIGQDGSHDSQQSSPTNTLSHSMSERHRSAWQHHPLPGRSLSVSCGDLSSDVASECPECNSADQVTTEMRCPSYQLCTRCCQRRLERKKTIQEVMETEVNYGRDLSLLKEEFYQPMLKAGLLTQDQLDTVFLNLDELIHVNRHFISKLRSAIHSANANNDNDLQEVMIGNLFLESSTMFLTFENYCVNQSQAPVLLEQYEREKELVRIFLQALQNDNQQLRRMHLKSFLMVPVQRIMKYPLLLDRLYRNTSGCHGDKLCLREAKNKIEDILTHINARSQTTIISRQRKASSVRKTSCSVSVKMEVSRVALETLKWKRKEVCDIISGQLLVTQPLDHLWASKRCKNYKFTMVYGVLMTSLETISDPQLNDSNVINDNNNGQVKSAAVVLIREKGGRFQVFREPFMLDKCIVSQDKDFLEVFEILEWNKDAFIVKAETIHETKLWLQHLRQQMNRLGNWRKRRNAMPNILLNHNH</sequence>
<dbReference type="EMBL" id="JAIWYP010000005">
    <property type="protein sequence ID" value="KAH3826857.1"/>
    <property type="molecule type" value="Genomic_DNA"/>
</dbReference>
<dbReference type="GO" id="GO:0035025">
    <property type="term" value="P:positive regulation of Rho protein signal transduction"/>
    <property type="evidence" value="ECO:0007669"/>
    <property type="project" value="TreeGrafter"/>
</dbReference>
<accession>A0A9D4H1W3</accession>
<comment type="caution">
    <text evidence="5">The sequence shown here is derived from an EMBL/GenBank/DDBJ whole genome shotgun (WGS) entry which is preliminary data.</text>
</comment>
<evidence type="ECO:0000259" key="4">
    <source>
        <dbReference type="PROSITE" id="PS50010"/>
    </source>
</evidence>
<dbReference type="Gene3D" id="2.30.29.30">
    <property type="entry name" value="Pleckstrin-homology domain (PH domain)/Phosphotyrosine-binding domain (PTB)"/>
    <property type="match status" value="1"/>
</dbReference>
<gene>
    <name evidence="5" type="ORF">DPMN_128770</name>
</gene>
<dbReference type="GO" id="GO:0005737">
    <property type="term" value="C:cytoplasm"/>
    <property type="evidence" value="ECO:0007669"/>
    <property type="project" value="UniProtKB-SubCell"/>
</dbReference>